<sequence length="457" mass="50028">MRRIGIILLLIIVGVAAGTTATTGQQVQDRAPESCIDAFTAQQWESAQLTGEIRLAEDDTVQITYDSHGELTPFEVEPPTAATVVNTTGFSKTADGTYTFGGRQATPTLTYRVQTGLSTNESYASGGSWLHTPLPSYIQTRVHHTTPEGGHVGTQFAYLGNYSAVTLQDGCHEVTGIIADESRSAVDSKQIERQLRYAMTEYDVGHRYSKTTVFVTPGKVDPTSSGEAHKADAWASSRHGPSNTTHIVLHEYLHTRHSFGDASLGEMSWFNEGTTEYMSLRLMLGAGTLSPREYNNRLENAAGGRAVLSNRSTWTDHRTPYQRGTLFNAHLDHRIRNATDGESTLEDVVAVANAKQGSQFLPSERAVFDIVATVSNTDTATWANSTVDSSQAFGISPIQQKTTPEWEYRISIARENLSEQPLFGVFFGLVLGVLLMTISEEYVNESEDDSPEKSENS</sequence>
<gene>
    <name evidence="1" type="ORF">SAMN06266787_1285</name>
</gene>
<name>A0A238Z492_HALEZ</name>
<dbReference type="AlphaFoldDB" id="A0A238Z492"/>
<evidence type="ECO:0000313" key="2">
    <source>
        <dbReference type="Proteomes" id="UP000198297"/>
    </source>
</evidence>
<evidence type="ECO:0008006" key="3">
    <source>
        <dbReference type="Google" id="ProtNLM"/>
    </source>
</evidence>
<organism evidence="1 2">
    <name type="scientific">Halorubrum ezzemoulense</name>
    <name type="common">Halorubrum chaoviator</name>
    <dbReference type="NCBI Taxonomy" id="337243"/>
    <lineage>
        <taxon>Archaea</taxon>
        <taxon>Methanobacteriati</taxon>
        <taxon>Methanobacteriota</taxon>
        <taxon>Stenosarchaea group</taxon>
        <taxon>Halobacteria</taxon>
        <taxon>Halobacteriales</taxon>
        <taxon>Haloferacaceae</taxon>
        <taxon>Halorubrum</taxon>
    </lineage>
</organism>
<dbReference type="Gene3D" id="1.10.390.10">
    <property type="entry name" value="Neutral Protease Domain 2"/>
    <property type="match status" value="1"/>
</dbReference>
<reference evidence="1 2" key="1">
    <citation type="submission" date="2017-06" db="EMBL/GenBank/DDBJ databases">
        <authorList>
            <person name="Kim H.J."/>
            <person name="Triplett B.A."/>
        </authorList>
    </citation>
    <scope>NUCLEOTIDE SEQUENCE [LARGE SCALE GENOMIC DNA]</scope>
    <source>
        <strain evidence="1 2">DSM 19316</strain>
    </source>
</reference>
<accession>A0A238Z492</accession>
<dbReference type="Proteomes" id="UP000198297">
    <property type="component" value="Unassembled WGS sequence"/>
</dbReference>
<evidence type="ECO:0000313" key="1">
    <source>
        <dbReference type="EMBL" id="SNR78062.1"/>
    </source>
</evidence>
<proteinExistence type="predicted"/>
<dbReference type="RefSeq" id="WP_141134144.1">
    <property type="nucleotide sequence ID" value="NZ_FZNK01000028.1"/>
</dbReference>
<dbReference type="InterPro" id="IPR027268">
    <property type="entry name" value="Peptidase_M4/M1_CTD_sf"/>
</dbReference>
<dbReference type="EMBL" id="FZNK01000028">
    <property type="protein sequence ID" value="SNR78062.1"/>
    <property type="molecule type" value="Genomic_DNA"/>
</dbReference>
<protein>
    <recommendedName>
        <fullName evidence="3">Peptidase M61 catalytic domain-containing protein</fullName>
    </recommendedName>
</protein>